<name>C8Z613_YEAS8</name>
<reference evidence="2 3" key="1">
    <citation type="journal article" date="2009" name="Proc. Natl. Acad. Sci. U.S.A.">
        <title>Eukaryote-to-eukaryote gene transfer events revealed by the genome sequence of the wine yeast Saccharomyces cerevisiae EC1118.</title>
        <authorList>
            <person name="Novo M."/>
            <person name="Bigey F."/>
            <person name="Beyne E."/>
            <person name="Galeote V."/>
            <person name="Gavory F."/>
            <person name="Mallet S."/>
            <person name="Cambot B."/>
            <person name="Legras J.L."/>
            <person name="Wincker P."/>
            <person name="Casaregola S."/>
            <person name="Dequin S."/>
        </authorList>
    </citation>
    <scope>NUCLEOTIDE SEQUENCE [LARGE SCALE GENOMIC DNA]</scope>
    <source>
        <strain evidence="3">Lalvin EC1118 / Prise de mousse</strain>
    </source>
</reference>
<gene>
    <name evidence="2" type="ORF">EC1118_1D0_7646g</name>
</gene>
<dbReference type="EMBL" id="FN393063">
    <property type="protein sequence ID" value="CAY78952.1"/>
    <property type="molecule type" value="Genomic_DNA"/>
</dbReference>
<accession>C8Z613</accession>
<feature type="compositionally biased region" description="Polar residues" evidence="1">
    <location>
        <begin position="9"/>
        <end position="21"/>
    </location>
</feature>
<evidence type="ECO:0000313" key="2">
    <source>
        <dbReference type="EMBL" id="CAY78952.1"/>
    </source>
</evidence>
<proteinExistence type="predicted"/>
<evidence type="ECO:0000313" key="3">
    <source>
        <dbReference type="Proteomes" id="UP000000286"/>
    </source>
</evidence>
<feature type="compositionally biased region" description="Low complexity" evidence="1">
    <location>
        <begin position="25"/>
        <end position="44"/>
    </location>
</feature>
<sequence length="102" mass="10592">MNNAHEENISSVTGFKSTSGSPAIGSSLPGRSGEGGSSSSSSGSTALLAVVNSTLKAIFSNTLDSIFHMVCTDSDKRLSSEFHCLQSMFNLQLFVNLGCPLS</sequence>
<dbReference type="HOGENOM" id="CLU_2279673_0_0_1"/>
<feature type="region of interest" description="Disordered" evidence="1">
    <location>
        <begin position="1"/>
        <end position="44"/>
    </location>
</feature>
<dbReference type="Proteomes" id="UP000000286">
    <property type="component" value="Chromosome IV"/>
</dbReference>
<dbReference type="AlphaFoldDB" id="C8Z613"/>
<protein>
    <submittedName>
        <fullName evidence="2">EC1118_1D0_7646p</fullName>
    </submittedName>
</protein>
<organism evidence="2 3">
    <name type="scientific">Saccharomyces cerevisiae (strain Lalvin EC1118 / Prise de mousse)</name>
    <name type="common">Baker's yeast</name>
    <dbReference type="NCBI Taxonomy" id="643680"/>
    <lineage>
        <taxon>Eukaryota</taxon>
        <taxon>Fungi</taxon>
        <taxon>Dikarya</taxon>
        <taxon>Ascomycota</taxon>
        <taxon>Saccharomycotina</taxon>
        <taxon>Saccharomycetes</taxon>
        <taxon>Saccharomycetales</taxon>
        <taxon>Saccharomycetaceae</taxon>
        <taxon>Saccharomyces</taxon>
    </lineage>
</organism>
<evidence type="ECO:0000256" key="1">
    <source>
        <dbReference type="SAM" id="MobiDB-lite"/>
    </source>
</evidence>